<feature type="coiled-coil region" evidence="1">
    <location>
        <begin position="23"/>
        <end position="50"/>
    </location>
</feature>
<reference evidence="3" key="2">
    <citation type="submission" date="2015-01" db="EMBL/GenBank/DDBJ databases">
        <title>Evolutionary Origins and Diversification of the Mycorrhizal Mutualists.</title>
        <authorList>
            <consortium name="DOE Joint Genome Institute"/>
            <consortium name="Mycorrhizal Genomics Consortium"/>
            <person name="Kohler A."/>
            <person name="Kuo A."/>
            <person name="Nagy L.G."/>
            <person name="Floudas D."/>
            <person name="Copeland A."/>
            <person name="Barry K.W."/>
            <person name="Cichocki N."/>
            <person name="Veneault-Fourrey C."/>
            <person name="LaButti K."/>
            <person name="Lindquist E.A."/>
            <person name="Lipzen A."/>
            <person name="Lundell T."/>
            <person name="Morin E."/>
            <person name="Murat C."/>
            <person name="Riley R."/>
            <person name="Ohm R."/>
            <person name="Sun H."/>
            <person name="Tunlid A."/>
            <person name="Henrissat B."/>
            <person name="Grigoriev I.V."/>
            <person name="Hibbett D.S."/>
            <person name="Martin F."/>
        </authorList>
    </citation>
    <scope>NUCLEOTIDE SEQUENCE [LARGE SCALE GENOMIC DNA]</scope>
    <source>
        <strain evidence="3">MUT 4182</strain>
    </source>
</reference>
<evidence type="ECO:0000313" key="3">
    <source>
        <dbReference type="Proteomes" id="UP000054248"/>
    </source>
</evidence>
<dbReference type="AlphaFoldDB" id="A0A0C3L4L4"/>
<dbReference type="STRING" id="1051891.A0A0C3L4L4"/>
<dbReference type="HOGENOM" id="CLU_2924428_0_0_1"/>
<dbReference type="OrthoDB" id="10443952at2759"/>
<evidence type="ECO:0000313" key="2">
    <source>
        <dbReference type="EMBL" id="KIO16552.1"/>
    </source>
</evidence>
<evidence type="ECO:0000256" key="1">
    <source>
        <dbReference type="SAM" id="Coils"/>
    </source>
</evidence>
<dbReference type="Proteomes" id="UP000054248">
    <property type="component" value="Unassembled WGS sequence"/>
</dbReference>
<protein>
    <submittedName>
        <fullName evidence="2">Uncharacterized protein</fullName>
    </submittedName>
</protein>
<accession>A0A0C3L4L4</accession>
<gene>
    <name evidence="2" type="ORF">M407DRAFT_33805</name>
</gene>
<dbReference type="EMBL" id="KN823536">
    <property type="protein sequence ID" value="KIO16552.1"/>
    <property type="molecule type" value="Genomic_DNA"/>
</dbReference>
<proteinExistence type="predicted"/>
<organism evidence="2 3">
    <name type="scientific">Tulasnella calospora MUT 4182</name>
    <dbReference type="NCBI Taxonomy" id="1051891"/>
    <lineage>
        <taxon>Eukaryota</taxon>
        <taxon>Fungi</taxon>
        <taxon>Dikarya</taxon>
        <taxon>Basidiomycota</taxon>
        <taxon>Agaricomycotina</taxon>
        <taxon>Agaricomycetes</taxon>
        <taxon>Cantharellales</taxon>
        <taxon>Tulasnellaceae</taxon>
        <taxon>Tulasnella</taxon>
    </lineage>
</organism>
<keyword evidence="3" id="KW-1185">Reference proteome</keyword>
<keyword evidence="1" id="KW-0175">Coiled coil</keyword>
<sequence length="61" mass="6864">MAALLDNLAASFDQQLAYKDRDLVQAQALLANIQAEIIETQKAVDMFNQQAAELWRPMKEA</sequence>
<reference evidence="2 3" key="1">
    <citation type="submission" date="2014-04" db="EMBL/GenBank/DDBJ databases">
        <authorList>
            <consortium name="DOE Joint Genome Institute"/>
            <person name="Kuo A."/>
            <person name="Girlanda M."/>
            <person name="Perotto S."/>
            <person name="Kohler A."/>
            <person name="Nagy L.G."/>
            <person name="Floudas D."/>
            <person name="Copeland A."/>
            <person name="Barry K.W."/>
            <person name="Cichocki N."/>
            <person name="Veneault-Fourrey C."/>
            <person name="LaButti K."/>
            <person name="Lindquist E.A."/>
            <person name="Lipzen A."/>
            <person name="Lundell T."/>
            <person name="Morin E."/>
            <person name="Murat C."/>
            <person name="Sun H."/>
            <person name="Tunlid A."/>
            <person name="Henrissat B."/>
            <person name="Grigoriev I.V."/>
            <person name="Hibbett D.S."/>
            <person name="Martin F."/>
            <person name="Nordberg H.P."/>
            <person name="Cantor M.N."/>
            <person name="Hua S.X."/>
        </authorList>
    </citation>
    <scope>NUCLEOTIDE SEQUENCE [LARGE SCALE GENOMIC DNA]</scope>
    <source>
        <strain evidence="2 3">MUT 4182</strain>
    </source>
</reference>
<name>A0A0C3L4L4_9AGAM</name>